<dbReference type="InterPro" id="IPR050696">
    <property type="entry name" value="FtsA/MreB"/>
</dbReference>
<evidence type="ECO:0000313" key="2">
    <source>
        <dbReference type="EMBL" id="VAV82636.1"/>
    </source>
</evidence>
<evidence type="ECO:0000259" key="1">
    <source>
        <dbReference type="SMART" id="SM00842"/>
    </source>
</evidence>
<dbReference type="Gene3D" id="3.30.420.40">
    <property type="match status" value="2"/>
</dbReference>
<dbReference type="CDD" id="cd24049">
    <property type="entry name" value="ASKHA_NBD_PilM"/>
    <property type="match status" value="1"/>
</dbReference>
<dbReference type="InterPro" id="IPR005883">
    <property type="entry name" value="PilM"/>
</dbReference>
<dbReference type="InterPro" id="IPR003494">
    <property type="entry name" value="SHS2_FtsA"/>
</dbReference>
<dbReference type="PANTHER" id="PTHR32432">
    <property type="entry name" value="CELL DIVISION PROTEIN FTSA-RELATED"/>
    <property type="match status" value="1"/>
</dbReference>
<dbReference type="EMBL" id="UOEA01000023">
    <property type="protein sequence ID" value="VAV82636.1"/>
    <property type="molecule type" value="Genomic_DNA"/>
</dbReference>
<sequence length="354" mass="38388">MAFTLSKKKEVIALDVGSNSIKLVQLKQAKKGWELIKLAIAFLPPEAIVDGSIIDSMSVTNAITDLLKQNNLKIKDTVSSLTGHSVIIKRVSLPAMTEEELAESIQWEAEQYIPFPMTDVNIDFQILGEDTEGRGQMDVMLVAVKKEVINDYINVIKEAGLNPVVMDVDSFALENMLEVNYAFAPGDNIVMVNIGASVTSISVIVGGVTSFTRSIPMGCNQYTEEIQRNFNISFKEAEDTKLGSVSDSVEEAELAQVVDGVSNNLSMEVKRSIDFFLGANPGVIVSKIFICGGGARTSRLADIMQESTALAVEVANPLNDIVCNSEDFEPGFIEEMAPYFGVAVGLATRAMGDR</sequence>
<reference evidence="2" key="1">
    <citation type="submission" date="2018-06" db="EMBL/GenBank/DDBJ databases">
        <authorList>
            <person name="Zhirakovskaya E."/>
        </authorList>
    </citation>
    <scope>NUCLEOTIDE SEQUENCE</scope>
</reference>
<name>A0A3B0R061_9ZZZZ</name>
<dbReference type="InterPro" id="IPR043129">
    <property type="entry name" value="ATPase_NBD"/>
</dbReference>
<dbReference type="GO" id="GO:0051301">
    <property type="term" value="P:cell division"/>
    <property type="evidence" value="ECO:0007669"/>
    <property type="project" value="InterPro"/>
</dbReference>
<accession>A0A3B0R061</accession>
<proteinExistence type="predicted"/>
<gene>
    <name evidence="2" type="ORF">MNBD_DELTA01-1673</name>
</gene>
<dbReference type="NCBIfam" id="TIGR01175">
    <property type="entry name" value="pilM"/>
    <property type="match status" value="1"/>
</dbReference>
<dbReference type="AlphaFoldDB" id="A0A3B0R061"/>
<protein>
    <submittedName>
        <fullName evidence="2">Type IV pilus biogenesis protein PilM</fullName>
    </submittedName>
</protein>
<dbReference type="Pfam" id="PF11104">
    <property type="entry name" value="PilM_2"/>
    <property type="match status" value="1"/>
</dbReference>
<dbReference type="SMART" id="SM00842">
    <property type="entry name" value="FtsA"/>
    <property type="match status" value="1"/>
</dbReference>
<dbReference type="PANTHER" id="PTHR32432:SF3">
    <property type="entry name" value="ETHANOLAMINE UTILIZATION PROTEIN EUTJ"/>
    <property type="match status" value="1"/>
</dbReference>
<feature type="domain" description="SHS2" evidence="1">
    <location>
        <begin position="11"/>
        <end position="177"/>
    </location>
</feature>
<dbReference type="Gene3D" id="3.30.1490.300">
    <property type="match status" value="1"/>
</dbReference>
<dbReference type="SUPFAM" id="SSF53067">
    <property type="entry name" value="Actin-like ATPase domain"/>
    <property type="match status" value="2"/>
</dbReference>
<organism evidence="2">
    <name type="scientific">hydrothermal vent metagenome</name>
    <dbReference type="NCBI Taxonomy" id="652676"/>
    <lineage>
        <taxon>unclassified sequences</taxon>
        <taxon>metagenomes</taxon>
        <taxon>ecological metagenomes</taxon>
    </lineage>
</organism>
<dbReference type="PIRSF" id="PIRSF019169">
    <property type="entry name" value="PilM"/>
    <property type="match status" value="1"/>
</dbReference>